<dbReference type="InterPro" id="IPR020821">
    <property type="entry name" value="ENPP1-3/EXOG-like_nuc-like"/>
</dbReference>
<keyword evidence="6" id="KW-0378">Hydrolase</keyword>
<feature type="active site" description="Proton acceptor" evidence="1">
    <location>
        <position position="470"/>
    </location>
</feature>
<dbReference type="Proteomes" id="UP000184749">
    <property type="component" value="Plasmid pRgalIE4872d"/>
</dbReference>
<evidence type="ECO:0000256" key="3">
    <source>
        <dbReference type="SAM" id="MobiDB-lite"/>
    </source>
</evidence>
<organism evidence="6 7">
    <name type="scientific">Rhizobium gallicum</name>
    <dbReference type="NCBI Taxonomy" id="56730"/>
    <lineage>
        <taxon>Bacteria</taxon>
        <taxon>Pseudomonadati</taxon>
        <taxon>Pseudomonadota</taxon>
        <taxon>Alphaproteobacteria</taxon>
        <taxon>Hyphomicrobiales</taxon>
        <taxon>Rhizobiaceae</taxon>
        <taxon>Rhizobium/Agrobacterium group</taxon>
        <taxon>Rhizobium</taxon>
    </lineage>
</organism>
<dbReference type="Gene3D" id="3.40.570.10">
    <property type="entry name" value="Extracellular Endonuclease, subunit A"/>
    <property type="match status" value="1"/>
</dbReference>
<dbReference type="Pfam" id="PF13365">
    <property type="entry name" value="Trypsin_2"/>
    <property type="match status" value="1"/>
</dbReference>
<evidence type="ECO:0000256" key="2">
    <source>
        <dbReference type="PIRSR" id="PIRSR640255-2"/>
    </source>
</evidence>
<feature type="compositionally biased region" description="Polar residues" evidence="3">
    <location>
        <begin position="1"/>
        <end position="21"/>
    </location>
</feature>
<sequence>MEDIPQSSETPSDIVPTQSKALSAEVEKAARANSVYAPAEARRSGRRVRAESDRRFEIRKDFLESPLSDPNGFERIIGESDLMSINFLDRGKRAAAAVCRIKVPSGGGTWYGTGFLVGSRLLLTNHHVLGTPDEASQCEAEFEYEHDIDGVLREPVRFNLRPHEIFYTNAELDITFVAVTALSEEGVPLDRYGRLPLIPLSGKGIAGEWVTIVQHPGSDPKQIAIRASQIIALDQRAADGINLDNFIHYSTDTEPGSSGAPVFNDQWQVLALHHKAVPAMTESGEQEGAGTKPVWIANEGVRISAIYKLLEKERFETPLAGLVLDRLETSLGLTPMSQHSLSSEILLEADRKPLPPSRWADVKGYNPAFLSERLELAGIYAPQLAEGHIAPLLDGSGYELAYHNFTAVINADRRFPLFTAVNIDGNKLVHPGPRKDTWRRDARIAAEYQSDANFYEKKRGNDSVQFSRGHQVRLLDPCWSKLGDTPEGLAESRLGAEDTFHYTNAAPQVQGYNDVDWGNLEDYLLDKAQTTEKRLTVFTGPIYRDDDPLYGKNRKGGPWKIPLSFWKIAVLQKTPDKIAAAAFIVGQTQYVQALYEAKVFAGLKPYTADEMRKRHIQTTVSAIQRETLLDFSALEPFDAHGSFESTRRTRWINNINDVVI</sequence>
<dbReference type="InterPro" id="IPR044925">
    <property type="entry name" value="His-Me_finger_sf"/>
</dbReference>
<keyword evidence="2" id="KW-0479">Metal-binding</keyword>
<keyword evidence="6" id="KW-0540">Nuclease</keyword>
<dbReference type="InterPro" id="IPR044929">
    <property type="entry name" value="DNA/RNA_non-sp_Endonuclease_sf"/>
</dbReference>
<accession>A0A1L5NWD7</accession>
<dbReference type="InterPro" id="IPR001604">
    <property type="entry name" value="Endo_G_ENPP1-like_dom"/>
</dbReference>
<dbReference type="GO" id="GO:0003676">
    <property type="term" value="F:nucleic acid binding"/>
    <property type="evidence" value="ECO:0007669"/>
    <property type="project" value="InterPro"/>
</dbReference>
<dbReference type="AlphaFoldDB" id="A0A1L5NWD7"/>
<gene>
    <name evidence="6" type="ORF">IE4872_PD01699</name>
</gene>
<keyword evidence="6" id="KW-0255">Endonuclease</keyword>
<geneLocation type="plasmid" evidence="7">
    <name>prgalie4872d</name>
</geneLocation>
<dbReference type="OrthoDB" id="9811262at2"/>
<dbReference type="GO" id="GO:0016787">
    <property type="term" value="F:hydrolase activity"/>
    <property type="evidence" value="ECO:0007669"/>
    <property type="project" value="InterPro"/>
</dbReference>
<evidence type="ECO:0000313" key="6">
    <source>
        <dbReference type="EMBL" id="APO72220.1"/>
    </source>
</evidence>
<dbReference type="GO" id="GO:0046872">
    <property type="term" value="F:metal ion binding"/>
    <property type="evidence" value="ECO:0007669"/>
    <property type="project" value="UniProtKB-KW"/>
</dbReference>
<evidence type="ECO:0000259" key="4">
    <source>
        <dbReference type="SMART" id="SM00477"/>
    </source>
</evidence>
<dbReference type="InterPro" id="IPR043504">
    <property type="entry name" value="Peptidase_S1_PA_chymotrypsin"/>
</dbReference>
<dbReference type="Gene3D" id="2.40.10.10">
    <property type="entry name" value="Trypsin-like serine proteases"/>
    <property type="match status" value="2"/>
</dbReference>
<evidence type="ECO:0000259" key="5">
    <source>
        <dbReference type="SMART" id="SM00892"/>
    </source>
</evidence>
<dbReference type="PANTHER" id="PTHR13966">
    <property type="entry name" value="ENDONUCLEASE RELATED"/>
    <property type="match status" value="1"/>
</dbReference>
<dbReference type="CDD" id="cd00091">
    <property type="entry name" value="NUC"/>
    <property type="match status" value="1"/>
</dbReference>
<keyword evidence="6" id="KW-0614">Plasmid</keyword>
<dbReference type="PANTHER" id="PTHR13966:SF5">
    <property type="entry name" value="ENDONUCLEASE G, MITOCHONDRIAL"/>
    <property type="match status" value="1"/>
</dbReference>
<dbReference type="SUPFAM" id="SSF54060">
    <property type="entry name" value="His-Me finger endonucleases"/>
    <property type="match status" value="1"/>
</dbReference>
<dbReference type="SMART" id="SM00892">
    <property type="entry name" value="Endonuclease_NS"/>
    <property type="match status" value="1"/>
</dbReference>
<feature type="domain" description="ENPP1-3/EXOG-like endonuclease/phosphodiesterase" evidence="4">
    <location>
        <begin position="402"/>
        <end position="606"/>
    </location>
</feature>
<dbReference type="SUPFAM" id="SSF50494">
    <property type="entry name" value="Trypsin-like serine proteases"/>
    <property type="match status" value="1"/>
</dbReference>
<evidence type="ECO:0000313" key="7">
    <source>
        <dbReference type="Proteomes" id="UP000184749"/>
    </source>
</evidence>
<dbReference type="InterPro" id="IPR009003">
    <property type="entry name" value="Peptidase_S1_PA"/>
</dbReference>
<feature type="region of interest" description="Disordered" evidence="3">
    <location>
        <begin position="1"/>
        <end position="22"/>
    </location>
</feature>
<dbReference type="GO" id="GO:0004519">
    <property type="term" value="F:endonuclease activity"/>
    <property type="evidence" value="ECO:0007669"/>
    <property type="project" value="UniProtKB-KW"/>
</dbReference>
<feature type="binding site" evidence="2">
    <location>
        <position position="513"/>
    </location>
    <ligand>
        <name>Mg(2+)</name>
        <dbReference type="ChEBI" id="CHEBI:18420"/>
        <note>catalytic</note>
    </ligand>
</feature>
<feature type="domain" description="DNA/RNA non-specific endonuclease/pyrophosphatase/phosphodiesterase" evidence="5">
    <location>
        <begin position="401"/>
        <end position="638"/>
    </location>
</feature>
<dbReference type="EMBL" id="CP017105">
    <property type="protein sequence ID" value="APO72220.1"/>
    <property type="molecule type" value="Genomic_DNA"/>
</dbReference>
<dbReference type="SMART" id="SM00477">
    <property type="entry name" value="NUC"/>
    <property type="match status" value="1"/>
</dbReference>
<proteinExistence type="predicted"/>
<evidence type="ECO:0000256" key="1">
    <source>
        <dbReference type="PIRSR" id="PIRSR640255-1"/>
    </source>
</evidence>
<name>A0A1L5NWD7_9HYPH</name>
<dbReference type="Pfam" id="PF01223">
    <property type="entry name" value="Endonuclease_NS"/>
    <property type="match status" value="1"/>
</dbReference>
<reference evidence="6 7" key="1">
    <citation type="submission" date="2016-09" db="EMBL/GenBank/DDBJ databases">
        <title>The complete genome sequences of Rhizobium gallicum, symbiovars gallicum and phaseoli, symbionts associated to common bean (Phaseolus vulgaris).</title>
        <authorList>
            <person name="Bustos P."/>
            <person name="Santamaria R.I."/>
            <person name="Perez-Carrascal O.M."/>
            <person name="Juarez S."/>
            <person name="Lozano L."/>
            <person name="Martinez-Flores I."/>
            <person name="Martinez-Romero E."/>
            <person name="Cevallos M."/>
            <person name="Romero D."/>
            <person name="Davila G."/>
            <person name="Gonzalez V."/>
        </authorList>
    </citation>
    <scope>NUCLEOTIDE SEQUENCE [LARGE SCALE GENOMIC DNA]</scope>
    <source>
        <strain evidence="6 7">IE4872</strain>
        <plasmid evidence="7">prgalie4872d</plasmid>
    </source>
</reference>
<protein>
    <submittedName>
        <fullName evidence="6">DNA/RNA non-specific endonuclease protein</fullName>
    </submittedName>
</protein>
<dbReference type="InterPro" id="IPR040255">
    <property type="entry name" value="Non-specific_endonuclease"/>
</dbReference>